<dbReference type="Pfam" id="PF00651">
    <property type="entry name" value="BTB"/>
    <property type="match status" value="1"/>
</dbReference>
<feature type="compositionally biased region" description="Polar residues" evidence="1">
    <location>
        <begin position="450"/>
        <end position="463"/>
    </location>
</feature>
<feature type="compositionally biased region" description="Low complexity" evidence="1">
    <location>
        <begin position="265"/>
        <end position="281"/>
    </location>
</feature>
<dbReference type="Pfam" id="PF20415">
    <property type="entry name" value="DUF6699"/>
    <property type="match status" value="1"/>
</dbReference>
<dbReference type="EMBL" id="JAACJJ010000058">
    <property type="protein sequence ID" value="KAF5309888.1"/>
    <property type="molecule type" value="Genomic_DNA"/>
</dbReference>
<dbReference type="InterPro" id="IPR011333">
    <property type="entry name" value="SKP1/BTB/POZ_sf"/>
</dbReference>
<dbReference type="InterPro" id="IPR046522">
    <property type="entry name" value="DUF6699"/>
</dbReference>
<sequence length="761" mass="83077">MLPTFLSWYDHHRKSEAVPNLYQSPTFINSLMATSGTLSLNASNTDINMSAPTRSEIWFEDGNVILQVSNKQYKVHRGVLATHSSVFKDMFGVPQPADQLSVEGCPIAELADSMEDWDEFLPVLYNQRRSTYMRKHAAKSYAMPIKLMIAMLVLGHKYNFRIFWDQALQFLKTCFPPTLGELEAFWFDAANDADNFSSIIINELFRIIASVLLNQATPTPFWFAQTVFEGSILKLKKRSSCPTPFWGPPGGTPYAPAGAIPWTGSSSASSSASSPTASAPAWTFGGGNPWATAAPGWGGPQSAPVIPGPSSAPPYPNGYPSPYAPTNQHAAAGAPWPTAPGTPGGGGGAAAGAGWPWNPQYPPPAPFFTGAAPPGTPYSAAAPYPSPYPSPAGDGGGYGWTPAHQQGGGGGMDYLATPSRRSRKKSRGEHEHAMQYSTSLRRSRSRSRSEFQGVSPSLKRSTSYGGGNPYAGLPAYAKGDVFDENNLARRPTDWRPDYVSPHSGVLDSLRPVVMKHKTVVHDWTDTTRRDIHPLLAYRTSAPPLSFDLRNPIFHPSLLTFHLPSPSPYSHTPQSPYGGSGHRHGHGYATPRPANTVDLLQLALNAPYPFLRLFHPALPWYIDIHASPGNEVNGVTVVDVVRGLSEQLQQAIHGRHYWNETLGRRDREDITEAFGRRARYVVEQSQQFVGWGNDVDEWNHKHGGDYWGAGVGWGKGGAEDEYGAVVSRGVLQVDFLGEKCVFEGLVRGPKGMWEIKTRKPEL</sequence>
<dbReference type="SUPFAM" id="SSF54695">
    <property type="entry name" value="POZ domain"/>
    <property type="match status" value="1"/>
</dbReference>
<protein>
    <recommendedName>
        <fullName evidence="2">BTB domain-containing protein</fullName>
    </recommendedName>
</protein>
<keyword evidence="4" id="KW-1185">Reference proteome</keyword>
<evidence type="ECO:0000256" key="1">
    <source>
        <dbReference type="SAM" id="MobiDB-lite"/>
    </source>
</evidence>
<feature type="compositionally biased region" description="Gly residues" evidence="1">
    <location>
        <begin position="342"/>
        <end position="351"/>
    </location>
</feature>
<evidence type="ECO:0000313" key="4">
    <source>
        <dbReference type="Proteomes" id="UP000567179"/>
    </source>
</evidence>
<dbReference type="AlphaFoldDB" id="A0A8H5AS38"/>
<feature type="compositionally biased region" description="Low complexity" evidence="1">
    <location>
        <begin position="330"/>
        <end position="341"/>
    </location>
</feature>
<dbReference type="OrthoDB" id="3265169at2759"/>
<dbReference type="InterPro" id="IPR000210">
    <property type="entry name" value="BTB/POZ_dom"/>
</dbReference>
<comment type="caution">
    <text evidence="3">The sequence shown here is derived from an EMBL/GenBank/DDBJ whole genome shotgun (WGS) entry which is preliminary data.</text>
</comment>
<feature type="domain" description="BTB" evidence="2">
    <location>
        <begin position="62"/>
        <end position="133"/>
    </location>
</feature>
<dbReference type="Proteomes" id="UP000567179">
    <property type="component" value="Unassembled WGS sequence"/>
</dbReference>
<name>A0A8H5AS38_9AGAR</name>
<gene>
    <name evidence="3" type="ORF">D9619_010193</name>
</gene>
<evidence type="ECO:0000259" key="2">
    <source>
        <dbReference type="PROSITE" id="PS50097"/>
    </source>
</evidence>
<accession>A0A8H5AS38</accession>
<feature type="region of interest" description="Disordered" evidence="1">
    <location>
        <begin position="395"/>
        <end position="466"/>
    </location>
</feature>
<dbReference type="Gene3D" id="3.30.710.10">
    <property type="entry name" value="Potassium Channel Kv1.1, Chain A"/>
    <property type="match status" value="1"/>
</dbReference>
<reference evidence="3 4" key="1">
    <citation type="journal article" date="2020" name="ISME J.">
        <title>Uncovering the hidden diversity of litter-decomposition mechanisms in mushroom-forming fungi.</title>
        <authorList>
            <person name="Floudas D."/>
            <person name="Bentzer J."/>
            <person name="Ahren D."/>
            <person name="Johansson T."/>
            <person name="Persson P."/>
            <person name="Tunlid A."/>
        </authorList>
    </citation>
    <scope>NUCLEOTIDE SEQUENCE [LARGE SCALE GENOMIC DNA]</scope>
    <source>
        <strain evidence="3 4">CBS 101986</strain>
    </source>
</reference>
<dbReference type="PROSITE" id="PS50097">
    <property type="entry name" value="BTB"/>
    <property type="match status" value="1"/>
</dbReference>
<feature type="region of interest" description="Disordered" evidence="1">
    <location>
        <begin position="265"/>
        <end position="365"/>
    </location>
</feature>
<evidence type="ECO:0000313" key="3">
    <source>
        <dbReference type="EMBL" id="KAF5309888.1"/>
    </source>
</evidence>
<dbReference type="CDD" id="cd18186">
    <property type="entry name" value="BTB_POZ_ZBTB_KLHL-like"/>
    <property type="match status" value="1"/>
</dbReference>
<feature type="compositionally biased region" description="Pro residues" evidence="1">
    <location>
        <begin position="306"/>
        <end position="323"/>
    </location>
</feature>
<proteinExistence type="predicted"/>
<organism evidence="3 4">
    <name type="scientific">Psilocybe cf. subviscida</name>
    <dbReference type="NCBI Taxonomy" id="2480587"/>
    <lineage>
        <taxon>Eukaryota</taxon>
        <taxon>Fungi</taxon>
        <taxon>Dikarya</taxon>
        <taxon>Basidiomycota</taxon>
        <taxon>Agaricomycotina</taxon>
        <taxon>Agaricomycetes</taxon>
        <taxon>Agaricomycetidae</taxon>
        <taxon>Agaricales</taxon>
        <taxon>Agaricineae</taxon>
        <taxon>Strophariaceae</taxon>
        <taxon>Psilocybe</taxon>
    </lineage>
</organism>